<dbReference type="PANTHER" id="PTHR43139:SF59">
    <property type="entry name" value="ALPHA_BETA-HYDROLASES SUPERFAMILY PROTEIN"/>
    <property type="match status" value="1"/>
</dbReference>
<accession>A0A0B2R565</accession>
<dbReference type="EMBL" id="KN653623">
    <property type="protein sequence ID" value="KHN27002.1"/>
    <property type="molecule type" value="Genomic_DNA"/>
</dbReference>
<dbReference type="PANTHER" id="PTHR43139">
    <property type="entry name" value="SI:DKEY-122A22.2"/>
    <property type="match status" value="1"/>
</dbReference>
<sequence>MRCGNGGTSSATWRLTITLGLSYNGFVGYCMAAMEEGMMVVERVVVCGSRVCMEEKDVKEGLFLVTNLDEAANVLVPRTPERLRELVGYTFFKPPPLGWLASCFLLDFIEEKVSESSLGIVENWFNSEYAVKIGKDEWDVKKVRAVLERARGGVEKALLGI</sequence>
<organism evidence="1">
    <name type="scientific">Glycine soja</name>
    <name type="common">Wild soybean</name>
    <dbReference type="NCBI Taxonomy" id="3848"/>
    <lineage>
        <taxon>Eukaryota</taxon>
        <taxon>Viridiplantae</taxon>
        <taxon>Streptophyta</taxon>
        <taxon>Embryophyta</taxon>
        <taxon>Tracheophyta</taxon>
        <taxon>Spermatophyta</taxon>
        <taxon>Magnoliopsida</taxon>
        <taxon>eudicotyledons</taxon>
        <taxon>Gunneridae</taxon>
        <taxon>Pentapetalae</taxon>
        <taxon>rosids</taxon>
        <taxon>fabids</taxon>
        <taxon>Fabales</taxon>
        <taxon>Fabaceae</taxon>
        <taxon>Papilionoideae</taxon>
        <taxon>50 kb inversion clade</taxon>
        <taxon>NPAAA clade</taxon>
        <taxon>indigoferoid/millettioid clade</taxon>
        <taxon>Phaseoleae</taxon>
        <taxon>Glycine</taxon>
        <taxon>Glycine subgen. Soja</taxon>
    </lineage>
</organism>
<protein>
    <submittedName>
        <fullName evidence="1">Uncharacterized protein</fullName>
    </submittedName>
</protein>
<name>A0A0B2R565_GLYSO</name>
<dbReference type="InterPro" id="IPR011990">
    <property type="entry name" value="TPR-like_helical_dom_sf"/>
</dbReference>
<gene>
    <name evidence="1" type="ORF">glysoja_042091</name>
</gene>
<dbReference type="AlphaFoldDB" id="A0A0B2R565"/>
<proteinExistence type="predicted"/>
<reference evidence="1" key="1">
    <citation type="submission" date="2014-07" db="EMBL/GenBank/DDBJ databases">
        <title>Identification of a novel salt tolerance gene in wild soybean by whole-genome sequencing.</title>
        <authorList>
            <person name="Lam H.-M."/>
            <person name="Qi X."/>
            <person name="Li M.-W."/>
            <person name="Liu X."/>
            <person name="Xie M."/>
            <person name="Ni M."/>
            <person name="Xu X."/>
        </authorList>
    </citation>
    <scope>NUCLEOTIDE SEQUENCE [LARGE SCALE GENOMIC DNA]</scope>
    <source>
        <tissue evidence="1">Root</tissue>
    </source>
</reference>
<dbReference type="Proteomes" id="UP000053555">
    <property type="component" value="Unassembled WGS sequence"/>
</dbReference>
<dbReference type="Gene3D" id="1.25.40.10">
    <property type="entry name" value="Tetratricopeptide repeat domain"/>
    <property type="match status" value="1"/>
</dbReference>
<evidence type="ECO:0000313" key="1">
    <source>
        <dbReference type="EMBL" id="KHN27002.1"/>
    </source>
</evidence>
<dbReference type="InterPro" id="IPR052370">
    <property type="entry name" value="Meta-cleavage_hydrolase"/>
</dbReference>